<accession>A0A0D9XQ93</accession>
<dbReference type="InterPro" id="IPR011009">
    <property type="entry name" value="Kinase-like_dom_sf"/>
</dbReference>
<reference evidence="19 20" key="1">
    <citation type="submission" date="2012-08" db="EMBL/GenBank/DDBJ databases">
        <title>Oryza genome evolution.</title>
        <authorList>
            <person name="Wing R.A."/>
        </authorList>
    </citation>
    <scope>NUCLEOTIDE SEQUENCE</scope>
</reference>
<evidence type="ECO:0000256" key="11">
    <source>
        <dbReference type="ARBA" id="ARBA00023170"/>
    </source>
</evidence>
<evidence type="ECO:0000256" key="15">
    <source>
        <dbReference type="SAM" id="Phobius"/>
    </source>
</evidence>
<dbReference type="InterPro" id="IPR000719">
    <property type="entry name" value="Prot_kinase_dom"/>
</dbReference>
<dbReference type="Gene3D" id="2.90.10.10">
    <property type="entry name" value="Bulb-type lectin domain"/>
    <property type="match status" value="1"/>
</dbReference>
<evidence type="ECO:0000256" key="5">
    <source>
        <dbReference type="ARBA" id="ARBA00022729"/>
    </source>
</evidence>
<evidence type="ECO:0000313" key="19">
    <source>
        <dbReference type="EnsemblPlants" id="LPERR11G05810.1"/>
    </source>
</evidence>
<dbReference type="GO" id="GO:0004674">
    <property type="term" value="F:protein serine/threonine kinase activity"/>
    <property type="evidence" value="ECO:0007669"/>
    <property type="project" value="UniProtKB-EC"/>
</dbReference>
<proteinExistence type="predicted"/>
<dbReference type="PANTHER" id="PTHR47974:SF19">
    <property type="entry name" value="RECEPTOR-LIKE SERINE_THREONINE-PROTEIN KINASE"/>
    <property type="match status" value="1"/>
</dbReference>
<dbReference type="PROSITE" id="PS00107">
    <property type="entry name" value="PROTEIN_KINASE_ATP"/>
    <property type="match status" value="2"/>
</dbReference>
<evidence type="ECO:0000256" key="6">
    <source>
        <dbReference type="ARBA" id="ARBA00022741"/>
    </source>
</evidence>
<dbReference type="GO" id="GO:0051707">
    <property type="term" value="P:response to other organism"/>
    <property type="evidence" value="ECO:0007669"/>
    <property type="project" value="UniProtKB-ARBA"/>
</dbReference>
<dbReference type="InterPro" id="IPR003609">
    <property type="entry name" value="Pan_app"/>
</dbReference>
<dbReference type="Pfam" id="PF01453">
    <property type="entry name" value="B_lectin"/>
    <property type="match status" value="1"/>
</dbReference>
<evidence type="ECO:0000259" key="17">
    <source>
        <dbReference type="PROSITE" id="PS50927"/>
    </source>
</evidence>
<dbReference type="Pfam" id="PF00069">
    <property type="entry name" value="Pkinase"/>
    <property type="match status" value="2"/>
</dbReference>
<keyword evidence="4 15" id="KW-0812">Transmembrane</keyword>
<keyword evidence="6 14" id="KW-0547">Nucleotide-binding</keyword>
<dbReference type="SMART" id="SM00473">
    <property type="entry name" value="PAN_AP"/>
    <property type="match status" value="1"/>
</dbReference>
<dbReference type="AlphaFoldDB" id="A0A0D9XQ93"/>
<feature type="binding site" evidence="14">
    <location>
        <position position="914"/>
    </location>
    <ligand>
        <name>ATP</name>
        <dbReference type="ChEBI" id="CHEBI:30616"/>
    </ligand>
</feature>
<sequence length="1181" mass="130774">MQLVPRLNVNSQTCINLISCIYSHFQHRTHIIQTTISISSSTFSSRIFMLPLYTYLGVLFLLIFFLHNSSCSAANDTLAAGRVLAVGEKLVSGNGKFALGFFKPALPAGFSASSSGIIAFRYTDLSHATKHFSEKLGSGGFGSVFKGVLSDSTTIAVKRLDNLHQGEKQFRAEVSSLGLIQHINLVKLIGFCYEGDKRLLVYEHMINGSLDAHLFHNNGTVLDWSTRHQIAIGVARGLSYLHESCRECIIHCDIKPENILLDASFAPKIADFGMAAFVGRDFSRVLTTFRGTKGYLAPEWLSGVAITPKVDVYSFGMVLMEIISGRRNLSEAHTSNNYHFDYFPVQAISKLHEGNVQNLLDPELHGDFNLEEAERVCKVACWCIQENEFDRPTMGEVVRILEGLQEVDKPPMPRLLAAITERSHVISKIHIPPLLLNSAMLPLHTLLGVLVLISPLHTPASCFAAASDDTLTAGQVLSVGDKLVSRNGKFALGFFTFQDNPITHTQLNLTQLIISRDGNLAILNGANKSRIWSTVIVNRTETSMLNNTTAVLMDTGNLVIMEKGNSSNNPVPLWQSFDYPTDIVLPGSKIGWNKVTGLTRQYISRKNLIDPGTGSYCTELQINGALVHRSWNPSNVFWSWGSERSSAPNLVPLLQSLLDINPETRGLIRPEYINNSEEEYYAYTLLNESSYLFYVHDISGQTKLNSPRDWELGDHTGGCIRDTPLDCTNKNNKTSSMDIFHPVARVTLPNDPEIIKDATTQSQCKEACLNFCSCTAYSYNNSKCSIWHGDLVDVKENDGIDNDSEDFLYLRLAATDLQNMIKNSKRKPVARIIVVASIISFGLLMLILLLLIWSSKSKWHALVLDNSRTGVGIITFRYTDLNHATKCFSEKLGEGGFGSVFKGVLSDLTTIAVKRLDGACQGEKQFRAEVSSIGLIQHINLVRLIGFCSEGDSRLLVYEHMLNGSLDAHLFGSKPSILKWSARYQIAVGVARGLSYLHHSCRECIIHCDIKPENILLDAAFVPKIADFGMAAFVGRDFSRVLTTLRGTAGYLAPEWLSGVAITPKVDVYSFGMVLLEIISGKRNTSDQVYTSRNNHVACFPVQVILKLQEGNISSLVDPQLHGNFDLEEVERVCKVACWCIQENESDRPTMAELVQVLEGLQELDVPPMPRLLAALTHGIL</sequence>
<evidence type="ECO:0000256" key="7">
    <source>
        <dbReference type="ARBA" id="ARBA00022777"/>
    </source>
</evidence>
<dbReference type="Gene3D" id="1.10.510.10">
    <property type="entry name" value="Transferase(Phosphotransferase) domain 1"/>
    <property type="match status" value="2"/>
</dbReference>
<dbReference type="PROSITE" id="PS50927">
    <property type="entry name" value="BULB_LECTIN"/>
    <property type="match status" value="1"/>
</dbReference>
<dbReference type="CDD" id="cd14066">
    <property type="entry name" value="STKc_IRAK"/>
    <property type="match status" value="2"/>
</dbReference>
<dbReference type="PROSITE" id="PS50011">
    <property type="entry name" value="PROTEIN_KINASE_DOM"/>
    <property type="match status" value="2"/>
</dbReference>
<protein>
    <recommendedName>
        <fullName evidence="2">non-specific serine/threonine protein kinase</fullName>
        <ecNumber evidence="2">2.7.11.1</ecNumber>
    </recommendedName>
</protein>
<feature type="domain" description="Apple" evidence="18">
    <location>
        <begin position="727"/>
        <end position="813"/>
    </location>
</feature>
<keyword evidence="9 15" id="KW-1133">Transmembrane helix</keyword>
<reference evidence="20" key="2">
    <citation type="submission" date="2013-12" db="EMBL/GenBank/DDBJ databases">
        <authorList>
            <person name="Yu Y."/>
            <person name="Lee S."/>
            <person name="de Baynast K."/>
            <person name="Wissotski M."/>
            <person name="Liu L."/>
            <person name="Talag J."/>
            <person name="Goicoechea J."/>
            <person name="Angelova A."/>
            <person name="Jetty R."/>
            <person name="Kudrna D."/>
            <person name="Golser W."/>
            <person name="Rivera L."/>
            <person name="Zhang J."/>
            <person name="Wing R."/>
        </authorList>
    </citation>
    <scope>NUCLEOTIDE SEQUENCE</scope>
</reference>
<comment type="subcellular location">
    <subcellularLocation>
        <location evidence="1">Membrane</location>
        <topology evidence="1">Single-pass type I membrane protein</topology>
    </subcellularLocation>
</comment>
<evidence type="ECO:0000256" key="13">
    <source>
        <dbReference type="ARBA" id="ARBA00048679"/>
    </source>
</evidence>
<evidence type="ECO:0000256" key="2">
    <source>
        <dbReference type="ARBA" id="ARBA00012513"/>
    </source>
</evidence>
<evidence type="ECO:0000256" key="1">
    <source>
        <dbReference type="ARBA" id="ARBA00004479"/>
    </source>
</evidence>
<evidence type="ECO:0000313" key="20">
    <source>
        <dbReference type="Proteomes" id="UP000032180"/>
    </source>
</evidence>
<comment type="catalytic activity">
    <reaction evidence="12">
        <text>L-threonyl-[protein] + ATP = O-phospho-L-threonyl-[protein] + ADP + H(+)</text>
        <dbReference type="Rhea" id="RHEA:46608"/>
        <dbReference type="Rhea" id="RHEA-COMP:11060"/>
        <dbReference type="Rhea" id="RHEA-COMP:11605"/>
        <dbReference type="ChEBI" id="CHEBI:15378"/>
        <dbReference type="ChEBI" id="CHEBI:30013"/>
        <dbReference type="ChEBI" id="CHEBI:30616"/>
        <dbReference type="ChEBI" id="CHEBI:61977"/>
        <dbReference type="ChEBI" id="CHEBI:456216"/>
        <dbReference type="EC" id="2.7.11.1"/>
    </reaction>
</comment>
<feature type="domain" description="Bulb-type lectin" evidence="17">
    <location>
        <begin position="437"/>
        <end position="573"/>
    </location>
</feature>
<dbReference type="FunFam" id="3.30.200.20:FF:000178">
    <property type="entry name" value="serine/threonine-protein kinase PBS1-like"/>
    <property type="match status" value="1"/>
</dbReference>
<name>A0A0D9XQ93_9ORYZ</name>
<dbReference type="GO" id="GO:0005524">
    <property type="term" value="F:ATP binding"/>
    <property type="evidence" value="ECO:0007669"/>
    <property type="project" value="UniProtKB-UniRule"/>
</dbReference>
<dbReference type="Gramene" id="LPERR11G05810.1">
    <property type="protein sequence ID" value="LPERR11G05810.1"/>
    <property type="gene ID" value="LPERR11G05810"/>
</dbReference>
<dbReference type="InterPro" id="IPR036426">
    <property type="entry name" value="Bulb-type_lectin_dom_sf"/>
</dbReference>
<dbReference type="EC" id="2.7.11.1" evidence="2"/>
<organism evidence="19 20">
    <name type="scientific">Leersia perrieri</name>
    <dbReference type="NCBI Taxonomy" id="77586"/>
    <lineage>
        <taxon>Eukaryota</taxon>
        <taxon>Viridiplantae</taxon>
        <taxon>Streptophyta</taxon>
        <taxon>Embryophyta</taxon>
        <taxon>Tracheophyta</taxon>
        <taxon>Spermatophyta</taxon>
        <taxon>Magnoliopsida</taxon>
        <taxon>Liliopsida</taxon>
        <taxon>Poales</taxon>
        <taxon>Poaceae</taxon>
        <taxon>BOP clade</taxon>
        <taxon>Oryzoideae</taxon>
        <taxon>Oryzeae</taxon>
        <taxon>Oryzinae</taxon>
        <taxon>Leersia</taxon>
    </lineage>
</organism>
<keyword evidence="11" id="KW-0675">Receptor</keyword>
<keyword evidence="7" id="KW-0418">Kinase</keyword>
<dbReference type="STRING" id="77586.A0A0D9XQ93"/>
<evidence type="ECO:0000256" key="10">
    <source>
        <dbReference type="ARBA" id="ARBA00023136"/>
    </source>
</evidence>
<evidence type="ECO:0000256" key="8">
    <source>
        <dbReference type="ARBA" id="ARBA00022840"/>
    </source>
</evidence>
<dbReference type="PROSITE" id="PS00108">
    <property type="entry name" value="PROTEIN_KINASE_ST"/>
    <property type="match status" value="2"/>
</dbReference>
<evidence type="ECO:0000256" key="14">
    <source>
        <dbReference type="PROSITE-ProRule" id="PRU10141"/>
    </source>
</evidence>
<dbReference type="SMART" id="SM00220">
    <property type="entry name" value="S_TKc"/>
    <property type="match status" value="2"/>
</dbReference>
<dbReference type="Pfam" id="PF08276">
    <property type="entry name" value="PAN_2"/>
    <property type="match status" value="1"/>
</dbReference>
<keyword evidence="5" id="KW-0732">Signal</keyword>
<keyword evidence="3" id="KW-0808">Transferase</keyword>
<dbReference type="SUPFAM" id="SSF51110">
    <property type="entry name" value="alpha-D-mannose-specific plant lectins"/>
    <property type="match status" value="1"/>
</dbReference>
<evidence type="ECO:0000256" key="4">
    <source>
        <dbReference type="ARBA" id="ARBA00022692"/>
    </source>
</evidence>
<dbReference type="EnsemblPlants" id="LPERR11G05810.1">
    <property type="protein sequence ID" value="LPERR11G05810.1"/>
    <property type="gene ID" value="LPERR11G05810"/>
</dbReference>
<evidence type="ECO:0000259" key="16">
    <source>
        <dbReference type="PROSITE" id="PS50011"/>
    </source>
</evidence>
<keyword evidence="10 15" id="KW-0472">Membrane</keyword>
<dbReference type="CDD" id="cd01098">
    <property type="entry name" value="PAN_AP_plant"/>
    <property type="match status" value="1"/>
</dbReference>
<dbReference type="eggNOG" id="ENOG502QUMK">
    <property type="taxonomic scope" value="Eukaryota"/>
</dbReference>
<feature type="transmembrane region" description="Helical" evidence="15">
    <location>
        <begin position="47"/>
        <end position="66"/>
    </location>
</feature>
<evidence type="ECO:0000256" key="12">
    <source>
        <dbReference type="ARBA" id="ARBA00047899"/>
    </source>
</evidence>
<evidence type="ECO:0000256" key="9">
    <source>
        <dbReference type="ARBA" id="ARBA00022989"/>
    </source>
</evidence>
<dbReference type="HOGENOM" id="CLU_000288_116_2_1"/>
<feature type="transmembrane region" description="Helical" evidence="15">
    <location>
        <begin position="829"/>
        <end position="853"/>
    </location>
</feature>
<dbReference type="Gene3D" id="3.30.200.20">
    <property type="entry name" value="Phosphorylase Kinase, domain 1"/>
    <property type="match status" value="2"/>
</dbReference>
<dbReference type="FunFam" id="1.10.510.10:FF:000227">
    <property type="entry name" value="Serine/threonine-protein kinase"/>
    <property type="match status" value="2"/>
</dbReference>
<evidence type="ECO:0000259" key="18">
    <source>
        <dbReference type="PROSITE" id="PS50948"/>
    </source>
</evidence>
<dbReference type="SUPFAM" id="SSF56112">
    <property type="entry name" value="Protein kinase-like (PK-like)"/>
    <property type="match status" value="2"/>
</dbReference>
<keyword evidence="8 14" id="KW-0067">ATP-binding</keyword>
<dbReference type="InterPro" id="IPR017441">
    <property type="entry name" value="Protein_kinase_ATP_BS"/>
</dbReference>
<reference evidence="19" key="3">
    <citation type="submission" date="2015-04" db="UniProtKB">
        <authorList>
            <consortium name="EnsemblPlants"/>
        </authorList>
    </citation>
    <scope>IDENTIFICATION</scope>
</reference>
<dbReference type="Proteomes" id="UP000032180">
    <property type="component" value="Chromosome 11"/>
</dbReference>
<dbReference type="PANTHER" id="PTHR47974">
    <property type="entry name" value="OS07G0415500 PROTEIN"/>
    <property type="match status" value="1"/>
</dbReference>
<dbReference type="InterPro" id="IPR008271">
    <property type="entry name" value="Ser/Thr_kinase_AS"/>
</dbReference>
<dbReference type="PROSITE" id="PS50948">
    <property type="entry name" value="PAN"/>
    <property type="match status" value="1"/>
</dbReference>
<dbReference type="GO" id="GO:0016020">
    <property type="term" value="C:membrane"/>
    <property type="evidence" value="ECO:0007669"/>
    <property type="project" value="UniProtKB-SubCell"/>
</dbReference>
<dbReference type="FunFam" id="3.30.200.20:FF:000250">
    <property type="entry name" value="Serine/threonine-protein kinase"/>
    <property type="match status" value="1"/>
</dbReference>
<feature type="domain" description="Protein kinase" evidence="16">
    <location>
        <begin position="130"/>
        <end position="404"/>
    </location>
</feature>
<dbReference type="InterPro" id="IPR001480">
    <property type="entry name" value="Bulb-type_lectin_dom"/>
</dbReference>
<comment type="catalytic activity">
    <reaction evidence="13">
        <text>L-seryl-[protein] + ATP = O-phospho-L-seryl-[protein] + ADP + H(+)</text>
        <dbReference type="Rhea" id="RHEA:17989"/>
        <dbReference type="Rhea" id="RHEA-COMP:9863"/>
        <dbReference type="Rhea" id="RHEA-COMP:11604"/>
        <dbReference type="ChEBI" id="CHEBI:15378"/>
        <dbReference type="ChEBI" id="CHEBI:29999"/>
        <dbReference type="ChEBI" id="CHEBI:30616"/>
        <dbReference type="ChEBI" id="CHEBI:83421"/>
        <dbReference type="ChEBI" id="CHEBI:456216"/>
        <dbReference type="EC" id="2.7.11.1"/>
    </reaction>
</comment>
<keyword evidence="20" id="KW-1185">Reference proteome</keyword>
<feature type="domain" description="Protein kinase" evidence="16">
    <location>
        <begin position="886"/>
        <end position="1161"/>
    </location>
</feature>
<evidence type="ECO:0000256" key="3">
    <source>
        <dbReference type="ARBA" id="ARBA00022679"/>
    </source>
</evidence>
<feature type="binding site" evidence="14">
    <location>
        <position position="158"/>
    </location>
    <ligand>
        <name>ATP</name>
        <dbReference type="ChEBI" id="CHEBI:30616"/>
    </ligand>
</feature>
<dbReference type="SMART" id="SM00108">
    <property type="entry name" value="B_lectin"/>
    <property type="match status" value="1"/>
</dbReference>